<evidence type="ECO:0000256" key="1">
    <source>
        <dbReference type="SAM" id="MobiDB-lite"/>
    </source>
</evidence>
<organism evidence="2 3">
    <name type="scientific">Naja naja</name>
    <name type="common">Indian cobra</name>
    <dbReference type="NCBI Taxonomy" id="35670"/>
    <lineage>
        <taxon>Eukaryota</taxon>
        <taxon>Metazoa</taxon>
        <taxon>Chordata</taxon>
        <taxon>Craniata</taxon>
        <taxon>Vertebrata</taxon>
        <taxon>Euteleostomi</taxon>
        <taxon>Lepidosauria</taxon>
        <taxon>Squamata</taxon>
        <taxon>Bifurcata</taxon>
        <taxon>Unidentata</taxon>
        <taxon>Episquamata</taxon>
        <taxon>Toxicofera</taxon>
        <taxon>Serpentes</taxon>
        <taxon>Colubroidea</taxon>
        <taxon>Elapidae</taxon>
        <taxon>Elapinae</taxon>
        <taxon>Naja</taxon>
    </lineage>
</organism>
<sequence length="75" mass="8347">MPPPPPPPSPSPSPSPPAPLQPLSSCGPWEMRERLGTGGFGNVLRWQHKVSGPLARASDRNWREKIKIEHTQRDF</sequence>
<dbReference type="AlphaFoldDB" id="A0A8C6X3I2"/>
<feature type="compositionally biased region" description="Pro residues" evidence="1">
    <location>
        <begin position="1"/>
        <end position="20"/>
    </location>
</feature>
<accession>A0A8C6X3I2</accession>
<proteinExistence type="predicted"/>
<evidence type="ECO:0000313" key="3">
    <source>
        <dbReference type="Proteomes" id="UP000694559"/>
    </source>
</evidence>
<dbReference type="Proteomes" id="UP000694559">
    <property type="component" value="Unplaced"/>
</dbReference>
<reference evidence="2" key="2">
    <citation type="submission" date="2025-09" db="UniProtKB">
        <authorList>
            <consortium name="Ensembl"/>
        </authorList>
    </citation>
    <scope>IDENTIFICATION</scope>
</reference>
<dbReference type="GeneTree" id="ENSGT00940000179153"/>
<protein>
    <submittedName>
        <fullName evidence="2">Uncharacterized protein</fullName>
    </submittedName>
</protein>
<feature type="region of interest" description="Disordered" evidence="1">
    <location>
        <begin position="1"/>
        <end position="30"/>
    </location>
</feature>
<dbReference type="Ensembl" id="ENSNNAT00000007219.1">
    <property type="protein sequence ID" value="ENSNNAP00000006886.1"/>
    <property type="gene ID" value="ENSNNAG00000004661.1"/>
</dbReference>
<reference evidence="2" key="1">
    <citation type="submission" date="2025-08" db="UniProtKB">
        <authorList>
            <consortium name="Ensembl"/>
        </authorList>
    </citation>
    <scope>IDENTIFICATION</scope>
</reference>
<name>A0A8C6X3I2_NAJNA</name>
<evidence type="ECO:0000313" key="2">
    <source>
        <dbReference type="Ensembl" id="ENSNNAP00000006886.1"/>
    </source>
</evidence>
<dbReference type="OrthoDB" id="8715047at2759"/>
<keyword evidence="3" id="KW-1185">Reference proteome</keyword>